<dbReference type="InterPro" id="IPR031657">
    <property type="entry name" value="REPA_OB_2"/>
</dbReference>
<dbReference type="InterPro" id="IPR003871">
    <property type="entry name" value="RFA1B/D_OB_1st"/>
</dbReference>
<feature type="domain" description="Replication protein A OB" evidence="4">
    <location>
        <begin position="138"/>
        <end position="195"/>
    </location>
</feature>
<feature type="compositionally biased region" description="Polar residues" evidence="2">
    <location>
        <begin position="352"/>
        <end position="362"/>
    </location>
</feature>
<evidence type="ECO:0008006" key="7">
    <source>
        <dbReference type="Google" id="ProtNLM"/>
    </source>
</evidence>
<feature type="domain" description="Replication protein A 70 kDa DNA-binding subunit B/D first OB fold" evidence="3">
    <location>
        <begin position="4"/>
        <end position="108"/>
    </location>
</feature>
<dbReference type="InterPro" id="IPR012340">
    <property type="entry name" value="NA-bd_OB-fold"/>
</dbReference>
<evidence type="ECO:0000313" key="5">
    <source>
        <dbReference type="EMBL" id="KAK1386051.1"/>
    </source>
</evidence>
<keyword evidence="1" id="KW-0238">DNA-binding</keyword>
<dbReference type="PANTHER" id="PTHR47165:SF4">
    <property type="entry name" value="OS03G0429900 PROTEIN"/>
    <property type="match status" value="1"/>
</dbReference>
<dbReference type="AlphaFoldDB" id="A0AAD8IJI9"/>
<name>A0AAD8IJI9_9APIA</name>
<feature type="region of interest" description="Disordered" evidence="2">
    <location>
        <begin position="331"/>
        <end position="405"/>
    </location>
</feature>
<feature type="compositionally biased region" description="Basic residues" evidence="2">
    <location>
        <begin position="363"/>
        <end position="378"/>
    </location>
</feature>
<evidence type="ECO:0000259" key="4">
    <source>
        <dbReference type="Pfam" id="PF16900"/>
    </source>
</evidence>
<protein>
    <recommendedName>
        <fullName evidence="7">DUF223 domain-containing protein</fullName>
    </recommendedName>
</protein>
<dbReference type="CDD" id="cd04480">
    <property type="entry name" value="RPA1_DBD_A_like"/>
    <property type="match status" value="1"/>
</dbReference>
<accession>A0AAD8IJI9</accession>
<dbReference type="Pfam" id="PF16900">
    <property type="entry name" value="REPA_OB_2"/>
    <property type="match status" value="1"/>
</dbReference>
<evidence type="ECO:0000259" key="3">
    <source>
        <dbReference type="Pfam" id="PF02721"/>
    </source>
</evidence>
<dbReference type="Pfam" id="PF02721">
    <property type="entry name" value="DUF223"/>
    <property type="match status" value="1"/>
</dbReference>
<proteinExistence type="predicted"/>
<gene>
    <name evidence="5" type="ORF">POM88_023786</name>
</gene>
<reference evidence="5" key="2">
    <citation type="submission" date="2023-05" db="EMBL/GenBank/DDBJ databases">
        <authorList>
            <person name="Schelkunov M.I."/>
        </authorList>
    </citation>
    <scope>NUCLEOTIDE SEQUENCE</scope>
    <source>
        <strain evidence="5">Hsosn_3</strain>
        <tissue evidence="5">Leaf</tissue>
    </source>
</reference>
<dbReference type="EMBL" id="JAUIZM010000005">
    <property type="protein sequence ID" value="KAK1386051.1"/>
    <property type="molecule type" value="Genomic_DNA"/>
</dbReference>
<dbReference type="Gene3D" id="2.40.50.140">
    <property type="entry name" value="Nucleic acid-binding proteins"/>
    <property type="match status" value="2"/>
</dbReference>
<organism evidence="5 6">
    <name type="scientific">Heracleum sosnowskyi</name>
    <dbReference type="NCBI Taxonomy" id="360622"/>
    <lineage>
        <taxon>Eukaryota</taxon>
        <taxon>Viridiplantae</taxon>
        <taxon>Streptophyta</taxon>
        <taxon>Embryophyta</taxon>
        <taxon>Tracheophyta</taxon>
        <taxon>Spermatophyta</taxon>
        <taxon>Magnoliopsida</taxon>
        <taxon>eudicotyledons</taxon>
        <taxon>Gunneridae</taxon>
        <taxon>Pentapetalae</taxon>
        <taxon>asterids</taxon>
        <taxon>campanulids</taxon>
        <taxon>Apiales</taxon>
        <taxon>Apiaceae</taxon>
        <taxon>Apioideae</taxon>
        <taxon>apioid superclade</taxon>
        <taxon>Tordylieae</taxon>
        <taxon>Tordyliinae</taxon>
        <taxon>Heracleum</taxon>
    </lineage>
</organism>
<sequence>MTRFDSISTLNGSRCNWKIKVRVIRMWDTYIPPMKQFRGSNLILLDDNHSRIHAFIYSRNVGNLARQFEEGNVYIIQNFYVKDYIQTAIRCLPNDKQITLTDNTRVTQIDDDGLIEQNVFDLYDLSDAARLKKDDLFLIDIVGVVTDVQPLYHFTNRHDQDQCKIKFKITDGSSCIEIIFWDQLAEEFDKRRNQVPTQPPIIIIASIGVNRNSEEVTLENLKYTCQRCARNIPFPDKRFRICALVSDDTANAALIIHDREVRKLSGLTVFDILTNHTKEGDITIFPKELLIIEGRKYKVTIALKEENITKSSTMYTASDIDMVEAGLDKSAQQQSSPNQAQDNSNVVEATKRTLSPVTNTRVKTSKGKKANNKRKGRKLLLVVSDDEEDNKPSTKLKLPKKEKVL</sequence>
<reference evidence="5" key="1">
    <citation type="submission" date="2023-02" db="EMBL/GenBank/DDBJ databases">
        <title>Genome of toxic invasive species Heracleum sosnowskyi carries increased number of genes despite the absence of recent whole-genome duplications.</title>
        <authorList>
            <person name="Schelkunov M."/>
            <person name="Shtratnikova V."/>
            <person name="Makarenko M."/>
            <person name="Klepikova A."/>
            <person name="Omelchenko D."/>
            <person name="Novikova G."/>
            <person name="Obukhova E."/>
            <person name="Bogdanov V."/>
            <person name="Penin A."/>
            <person name="Logacheva M."/>
        </authorList>
    </citation>
    <scope>NUCLEOTIDE SEQUENCE</scope>
    <source>
        <strain evidence="5">Hsosn_3</strain>
        <tissue evidence="5">Leaf</tissue>
    </source>
</reference>
<evidence type="ECO:0000256" key="1">
    <source>
        <dbReference type="ARBA" id="ARBA00023125"/>
    </source>
</evidence>
<dbReference type="GO" id="GO:0003677">
    <property type="term" value="F:DNA binding"/>
    <property type="evidence" value="ECO:0007669"/>
    <property type="project" value="UniProtKB-KW"/>
</dbReference>
<evidence type="ECO:0000313" key="6">
    <source>
        <dbReference type="Proteomes" id="UP001237642"/>
    </source>
</evidence>
<dbReference type="Proteomes" id="UP001237642">
    <property type="component" value="Unassembled WGS sequence"/>
</dbReference>
<dbReference type="SUPFAM" id="SSF50249">
    <property type="entry name" value="Nucleic acid-binding proteins"/>
    <property type="match status" value="3"/>
</dbReference>
<feature type="compositionally biased region" description="Low complexity" evidence="2">
    <location>
        <begin position="331"/>
        <end position="345"/>
    </location>
</feature>
<dbReference type="PANTHER" id="PTHR47165">
    <property type="entry name" value="OS03G0429900 PROTEIN"/>
    <property type="match status" value="1"/>
</dbReference>
<comment type="caution">
    <text evidence="5">The sequence shown here is derived from an EMBL/GenBank/DDBJ whole genome shotgun (WGS) entry which is preliminary data.</text>
</comment>
<keyword evidence="6" id="KW-1185">Reference proteome</keyword>
<evidence type="ECO:0000256" key="2">
    <source>
        <dbReference type="SAM" id="MobiDB-lite"/>
    </source>
</evidence>